<evidence type="ECO:0000313" key="1">
    <source>
        <dbReference type="EMBL" id="MDR5655301.1"/>
    </source>
</evidence>
<evidence type="ECO:0000313" key="2">
    <source>
        <dbReference type="Proteomes" id="UP001247754"/>
    </source>
</evidence>
<name>A0ABU1FEL2_9RHOB</name>
<keyword evidence="2" id="KW-1185">Reference proteome</keyword>
<sequence>MMLTILAAIAFVVGFLGVAYLLALGLTKAILAHQERKEKAQRSAEYWALRTRSSYRAF</sequence>
<dbReference type="Proteomes" id="UP001247754">
    <property type="component" value="Unassembled WGS sequence"/>
</dbReference>
<comment type="caution">
    <text evidence="1">The sequence shown here is derived from an EMBL/GenBank/DDBJ whole genome shotgun (WGS) entry which is preliminary data.</text>
</comment>
<gene>
    <name evidence="1" type="ORF">RGD00_22085</name>
</gene>
<accession>A0ABU1FEL2</accession>
<proteinExistence type="predicted"/>
<organism evidence="1 2">
    <name type="scientific">Ruixingdingia sedimenti</name>
    <dbReference type="NCBI Taxonomy" id="3073604"/>
    <lineage>
        <taxon>Bacteria</taxon>
        <taxon>Pseudomonadati</taxon>
        <taxon>Pseudomonadota</taxon>
        <taxon>Alphaproteobacteria</taxon>
        <taxon>Rhodobacterales</taxon>
        <taxon>Paracoccaceae</taxon>
        <taxon>Ruixingdingia</taxon>
    </lineage>
</organism>
<dbReference type="EMBL" id="JAVKPH010000060">
    <property type="protein sequence ID" value="MDR5655301.1"/>
    <property type="molecule type" value="Genomic_DNA"/>
</dbReference>
<protein>
    <submittedName>
        <fullName evidence="1">Uncharacterized protein</fullName>
    </submittedName>
</protein>
<dbReference type="RefSeq" id="WP_310459405.1">
    <property type="nucleotide sequence ID" value="NZ_JAVKPH010000060.1"/>
</dbReference>
<reference evidence="1 2" key="1">
    <citation type="submission" date="2023-09" db="EMBL/GenBank/DDBJ databases">
        <title>Xinfangfangia sedmenti sp. nov., isolated the sedment.</title>
        <authorList>
            <person name="Xu L."/>
        </authorList>
    </citation>
    <scope>NUCLEOTIDE SEQUENCE [LARGE SCALE GENOMIC DNA]</scope>
    <source>
        <strain evidence="1 2">LG-4</strain>
    </source>
</reference>